<organism evidence="3 4">
    <name type="scientific">Petrolisthes manimaculis</name>
    <dbReference type="NCBI Taxonomy" id="1843537"/>
    <lineage>
        <taxon>Eukaryota</taxon>
        <taxon>Metazoa</taxon>
        <taxon>Ecdysozoa</taxon>
        <taxon>Arthropoda</taxon>
        <taxon>Crustacea</taxon>
        <taxon>Multicrustacea</taxon>
        <taxon>Malacostraca</taxon>
        <taxon>Eumalacostraca</taxon>
        <taxon>Eucarida</taxon>
        <taxon>Decapoda</taxon>
        <taxon>Pleocyemata</taxon>
        <taxon>Anomura</taxon>
        <taxon>Galatheoidea</taxon>
        <taxon>Porcellanidae</taxon>
        <taxon>Petrolisthes</taxon>
    </lineage>
</organism>
<name>A0AAE1PP82_9EUCA</name>
<proteinExistence type="predicted"/>
<evidence type="ECO:0000313" key="3">
    <source>
        <dbReference type="EMBL" id="KAK4311486.1"/>
    </source>
</evidence>
<evidence type="ECO:0000313" key="4">
    <source>
        <dbReference type="Proteomes" id="UP001292094"/>
    </source>
</evidence>
<feature type="domain" description="PiggyBac transposable element-derived protein" evidence="2">
    <location>
        <begin position="96"/>
        <end position="385"/>
    </location>
</feature>
<dbReference type="Pfam" id="PF13843">
    <property type="entry name" value="DDE_Tnp_1_7"/>
    <property type="match status" value="1"/>
</dbReference>
<reference evidence="3" key="1">
    <citation type="submission" date="2023-11" db="EMBL/GenBank/DDBJ databases">
        <title>Genome assemblies of two species of porcelain crab, Petrolisthes cinctipes and Petrolisthes manimaculis (Anomura: Porcellanidae).</title>
        <authorList>
            <person name="Angst P."/>
        </authorList>
    </citation>
    <scope>NUCLEOTIDE SEQUENCE</scope>
    <source>
        <strain evidence="3">PB745_02</strain>
        <tissue evidence="3">Gill</tissue>
    </source>
</reference>
<feature type="region of interest" description="Disordered" evidence="1">
    <location>
        <begin position="1"/>
        <end position="68"/>
    </location>
</feature>
<evidence type="ECO:0000259" key="2">
    <source>
        <dbReference type="Pfam" id="PF13843"/>
    </source>
</evidence>
<accession>A0AAE1PP82</accession>
<evidence type="ECO:0000256" key="1">
    <source>
        <dbReference type="SAM" id="MobiDB-lite"/>
    </source>
</evidence>
<dbReference type="Proteomes" id="UP001292094">
    <property type="component" value="Unassembled WGS sequence"/>
</dbReference>
<dbReference type="AlphaFoldDB" id="A0AAE1PP82"/>
<feature type="compositionally biased region" description="Basic and acidic residues" evidence="1">
    <location>
        <begin position="51"/>
        <end position="61"/>
    </location>
</feature>
<comment type="caution">
    <text evidence="3">The sequence shown here is derived from an EMBL/GenBank/DDBJ whole genome shotgun (WGS) entry which is preliminary data.</text>
</comment>
<gene>
    <name evidence="3" type="ORF">Pmani_017035</name>
</gene>
<dbReference type="EMBL" id="JAWZYT010001507">
    <property type="protein sequence ID" value="KAK4311486.1"/>
    <property type="molecule type" value="Genomic_DNA"/>
</dbReference>
<dbReference type="PANTHER" id="PTHR47272:SF1">
    <property type="entry name" value="PIGGYBAC TRANSPOSABLE ELEMENT-DERIVED PROTEIN 3-LIKE"/>
    <property type="match status" value="1"/>
</dbReference>
<dbReference type="PANTHER" id="PTHR47272">
    <property type="entry name" value="DDE_TNP_1_7 DOMAIN-CONTAINING PROTEIN"/>
    <property type="match status" value="1"/>
</dbReference>
<dbReference type="InterPro" id="IPR029526">
    <property type="entry name" value="PGBD"/>
</dbReference>
<protein>
    <recommendedName>
        <fullName evidence="2">PiggyBac transposable element-derived protein domain-containing protein</fullName>
    </recommendedName>
</protein>
<sequence>MTTRYPLRLGSVRRIQRDDYDDDDYDDDYDDDDDDDYDDDYDDDDDDEDMTSPHHAEDKTSPHQRTRLPRMWKKEDITHLPLSEYQHPMPQFLQQPNEFFIQMFPKELLEDIVYQTNLYAQQMDVNTTFSINMDDLMVFMGIILYMGVMYLPSINDYWALDTRVSQVTHYMTSRRFKQIRTLLHFNNNEYEKSSTDRFYKVRPLFTNITQQFLQVKATPIQIIDEVIVGYKGTMAGNLRHYMPDKLDKFGYKLFCRASSDGFIHDIVMYQGLTTFSNHPVDLSQDEQQQVMSSKLILVLVKTIQDLKNTTIYADNYFTSIQLVEFLMAKYECRYVGTARGTLDYVSSNGILAMCWKDNKQITILSSDVGVEPISTTKRWNKDTREKPQEQTYKDNYQYPSAICSAKERTEN</sequence>
<feature type="compositionally biased region" description="Acidic residues" evidence="1">
    <location>
        <begin position="19"/>
        <end position="50"/>
    </location>
</feature>
<keyword evidence="4" id="KW-1185">Reference proteome</keyword>